<dbReference type="Proteomes" id="UP000440578">
    <property type="component" value="Unassembled WGS sequence"/>
</dbReference>
<name>A0A6A4W6G0_AMPAM</name>
<dbReference type="Pfam" id="PF14945">
    <property type="entry name" value="LLC1"/>
    <property type="match status" value="1"/>
</dbReference>
<comment type="caution">
    <text evidence="1">The sequence shown here is derived from an EMBL/GenBank/DDBJ whole genome shotgun (WGS) entry which is preliminary data.</text>
</comment>
<organism evidence="1 2">
    <name type="scientific">Amphibalanus amphitrite</name>
    <name type="common">Striped barnacle</name>
    <name type="synonym">Balanus amphitrite</name>
    <dbReference type="NCBI Taxonomy" id="1232801"/>
    <lineage>
        <taxon>Eukaryota</taxon>
        <taxon>Metazoa</taxon>
        <taxon>Ecdysozoa</taxon>
        <taxon>Arthropoda</taxon>
        <taxon>Crustacea</taxon>
        <taxon>Multicrustacea</taxon>
        <taxon>Cirripedia</taxon>
        <taxon>Thoracica</taxon>
        <taxon>Thoracicalcarea</taxon>
        <taxon>Balanomorpha</taxon>
        <taxon>Balanoidea</taxon>
        <taxon>Balanidae</taxon>
        <taxon>Amphibalaninae</taxon>
        <taxon>Amphibalanus</taxon>
    </lineage>
</organism>
<evidence type="ECO:0000313" key="2">
    <source>
        <dbReference type="Proteomes" id="UP000440578"/>
    </source>
</evidence>
<accession>A0A6A4W6G0</accession>
<proteinExistence type="predicted"/>
<dbReference type="EMBL" id="VIIS01000946">
    <property type="protein sequence ID" value="KAF0303427.1"/>
    <property type="molecule type" value="Genomic_DNA"/>
</dbReference>
<dbReference type="InterPro" id="IPR020339">
    <property type="entry name" value="C20orf85-like"/>
</dbReference>
<gene>
    <name evidence="1" type="ORF">FJT64_024588</name>
</gene>
<evidence type="ECO:0000313" key="1">
    <source>
        <dbReference type="EMBL" id="KAF0303427.1"/>
    </source>
</evidence>
<keyword evidence="2" id="KW-1185">Reference proteome</keyword>
<dbReference type="AlphaFoldDB" id="A0A6A4W6G0"/>
<sequence length="89" mass="10237">MSADGEVNYVALDQIQFDKIITEWTGVTRWNKNWGWIMTNYRRLDEQLDAAGRRDRDTLQIPPVGSPSDAPISLPGDVMFWRKIGLQLT</sequence>
<reference evidence="1 2" key="1">
    <citation type="submission" date="2019-07" db="EMBL/GenBank/DDBJ databases">
        <title>Draft genome assembly of a fouling barnacle, Amphibalanus amphitrite (Darwin, 1854): The first reference genome for Thecostraca.</title>
        <authorList>
            <person name="Kim W."/>
        </authorList>
    </citation>
    <scope>NUCLEOTIDE SEQUENCE [LARGE SCALE GENOMIC DNA]</scope>
    <source>
        <strain evidence="1">SNU_AA5</strain>
        <tissue evidence="1">Soma without cirri and trophi</tissue>
    </source>
</reference>
<protein>
    <submittedName>
        <fullName evidence="1">Uncharacterized protein</fullName>
    </submittedName>
</protein>